<comment type="caution">
    <text evidence="1">The sequence shown here is derived from an EMBL/GenBank/DDBJ whole genome shotgun (WGS) entry which is preliminary data.</text>
</comment>
<keyword evidence="2" id="KW-1185">Reference proteome</keyword>
<evidence type="ECO:0000313" key="1">
    <source>
        <dbReference type="EMBL" id="KAJ9124933.1"/>
    </source>
</evidence>
<organism evidence="1 2">
    <name type="scientific">Naganishia onofrii</name>
    <dbReference type="NCBI Taxonomy" id="1851511"/>
    <lineage>
        <taxon>Eukaryota</taxon>
        <taxon>Fungi</taxon>
        <taxon>Dikarya</taxon>
        <taxon>Basidiomycota</taxon>
        <taxon>Agaricomycotina</taxon>
        <taxon>Tremellomycetes</taxon>
        <taxon>Filobasidiales</taxon>
        <taxon>Filobasidiaceae</taxon>
        <taxon>Naganishia</taxon>
    </lineage>
</organism>
<sequence length="318" mass="33054">MMASCGESCTGKLGADLEWFKISQENYDPQTKTWPLAIPTGTKGIDTKFTLPTNLPGGQYLLSQTLIAMHSHDGAQYYVSAFEIDLQSDGASLPDLTMKIPAMYTEHRNDVTQFRFMVDRPDCYDFGLFRVPGVPVYDGSDSIAGDSNGNGAEEFDDQPLTVPATCPDQVPPPTVVGSILGAPAAGSGKPSSPAASNAPGGKPVTPASQPPKAPPAATPSSQAPPITNPSSPQTGGAPDTSGTSGTKDCQGIWVSFDTVRFKGTESDHGKRLQVTCNAASASLKDYAASMTAHGKCDTDVSALFEAAAMLCALPGLGC</sequence>
<protein>
    <submittedName>
        <fullName evidence="1">Uncharacterized protein</fullName>
    </submittedName>
</protein>
<proteinExistence type="predicted"/>
<evidence type="ECO:0000313" key="2">
    <source>
        <dbReference type="Proteomes" id="UP001234202"/>
    </source>
</evidence>
<reference evidence="1" key="1">
    <citation type="submission" date="2023-04" db="EMBL/GenBank/DDBJ databases">
        <title>Draft Genome sequencing of Naganishia species isolated from polar environments using Oxford Nanopore Technology.</title>
        <authorList>
            <person name="Leo P."/>
            <person name="Venkateswaran K."/>
        </authorList>
    </citation>
    <scope>NUCLEOTIDE SEQUENCE</scope>
    <source>
        <strain evidence="1">DBVPG 5303</strain>
    </source>
</reference>
<gene>
    <name evidence="1" type="ORF">QFC24_002863</name>
</gene>
<accession>A0ACC2XM55</accession>
<dbReference type="EMBL" id="JASBWV010000008">
    <property type="protein sequence ID" value="KAJ9124933.1"/>
    <property type="molecule type" value="Genomic_DNA"/>
</dbReference>
<name>A0ACC2XM55_9TREE</name>
<dbReference type="Proteomes" id="UP001234202">
    <property type="component" value="Unassembled WGS sequence"/>
</dbReference>